<sequence length="262" mass="31339">MEVENYKEKIDALEKDLFVSTVLSYESQLANHFEGCMDIFFEGLNKIFVKKEPTDEEKAIDFSQAMQKEVEECYAVTDHLKEIFKNFHYAIDEVNEKIYFRSSCILKIFSNYLVHENRLDFDKDDELFDFLYYFYYSDETEYKEVSKDILVKFLLNLFHYIIYRDFLKLTRFFNRDFLIAPNDNHIPMRIALLDSLNLINDLNNNVPNKEDVYRIVHAIVGGNEDNVKKYCLSLIGKNSLSQKQITRKHKEFAQKYIHEKKL</sequence>
<evidence type="ECO:0000313" key="1">
    <source>
        <dbReference type="EMBL" id="MCU7613901.1"/>
    </source>
</evidence>
<dbReference type="EMBL" id="JAOTEN010000001">
    <property type="protein sequence ID" value="MCU7613901.1"/>
    <property type="molecule type" value="Genomic_DNA"/>
</dbReference>
<protein>
    <submittedName>
        <fullName evidence="1">Uncharacterized protein</fullName>
    </submittedName>
</protein>
<keyword evidence="2" id="KW-1185">Reference proteome</keyword>
<accession>A0ABT2VV70</accession>
<gene>
    <name evidence="1" type="ORF">N0B16_05575</name>
</gene>
<comment type="caution">
    <text evidence="1">The sequence shown here is derived from an EMBL/GenBank/DDBJ whole genome shotgun (WGS) entry which is preliminary data.</text>
</comment>
<proteinExistence type="predicted"/>
<dbReference type="Proteomes" id="UP001208114">
    <property type="component" value="Unassembled WGS sequence"/>
</dbReference>
<organism evidence="1 2">
    <name type="scientific">Chryseobacterium gilvum</name>
    <dbReference type="NCBI Taxonomy" id="2976534"/>
    <lineage>
        <taxon>Bacteria</taxon>
        <taxon>Pseudomonadati</taxon>
        <taxon>Bacteroidota</taxon>
        <taxon>Flavobacteriia</taxon>
        <taxon>Flavobacteriales</taxon>
        <taxon>Weeksellaceae</taxon>
        <taxon>Chryseobacterium group</taxon>
        <taxon>Chryseobacterium</taxon>
    </lineage>
</organism>
<dbReference type="RefSeq" id="WP_262989740.1">
    <property type="nucleotide sequence ID" value="NZ_JAOTEN010000001.1"/>
</dbReference>
<reference evidence="2" key="1">
    <citation type="submission" date="2023-07" db="EMBL/GenBank/DDBJ databases">
        <title>Chryseobacterium sp. GMJ5 Genome sequencing and assembly.</title>
        <authorList>
            <person name="Jung Y."/>
        </authorList>
    </citation>
    <scope>NUCLEOTIDE SEQUENCE [LARGE SCALE GENOMIC DNA]</scope>
    <source>
        <strain evidence="2">GMJ5</strain>
    </source>
</reference>
<name>A0ABT2VV70_9FLAO</name>
<evidence type="ECO:0000313" key="2">
    <source>
        <dbReference type="Proteomes" id="UP001208114"/>
    </source>
</evidence>